<dbReference type="InterPro" id="IPR033122">
    <property type="entry name" value="LETM1-like_RBD"/>
</dbReference>
<dbReference type="GO" id="GO:0043022">
    <property type="term" value="F:ribosome binding"/>
    <property type="evidence" value="ECO:0007669"/>
    <property type="project" value="InterPro"/>
</dbReference>
<keyword evidence="5 7" id="KW-0496">Mitochondrion</keyword>
<sequence length="337" mass="39940">MYSYGRLYPVREAHRKSIYKTEEAKKIRFYVLTRYLEYLKNYDKILEKNFPAAMQVYRVFIDGVKDFLRETKEYFMIIRILNTPGNDFTKLLRREIELYDQMPKDMRKVAPVLLFSALPFANYVILPLAYLIPRQLLTSHFWTLQQKADFNLIYMKERLVHNRPVFRHLQSQMDYLKSHPLCDTWANVLGSLGSGQQANVDDILKCKELFASEPYHLLYLSRNHVLHLLKIHDLHRGWFRRTRLADRAFILIQMDKAIMREGGVHNLPVDALRKACFIRGLNPANLKNEEMITWLTDWMKVSSKVDKHCYSLLLHSPVLLGYNAPSNWSLIYPPQKL</sequence>
<dbReference type="PANTHER" id="PTHR14009">
    <property type="entry name" value="LEUCINE ZIPPER-EF-HAND CONTAINING TRANSMEMBRANE PROTEIN"/>
    <property type="match status" value="1"/>
</dbReference>
<dbReference type="Pfam" id="PF07766">
    <property type="entry name" value="LETM1_RBD"/>
    <property type="match status" value="1"/>
</dbReference>
<keyword evidence="2 8" id="KW-0812">Transmembrane</keyword>
<feature type="domain" description="Letm1 RBD" evidence="9">
    <location>
        <begin position="158"/>
        <end position="337"/>
    </location>
</feature>
<dbReference type="GO" id="GO:0005743">
    <property type="term" value="C:mitochondrial inner membrane"/>
    <property type="evidence" value="ECO:0007669"/>
    <property type="project" value="UniProtKB-SubCell"/>
</dbReference>
<dbReference type="EMBL" id="JANEYG010000007">
    <property type="protein sequence ID" value="KAJ8922143.1"/>
    <property type="molecule type" value="Genomic_DNA"/>
</dbReference>
<dbReference type="GO" id="GO:0030003">
    <property type="term" value="P:intracellular monoatomic cation homeostasis"/>
    <property type="evidence" value="ECO:0007669"/>
    <property type="project" value="TreeGrafter"/>
</dbReference>
<accession>A0AAV8W6R6</accession>
<keyword evidence="3" id="KW-0999">Mitochondrion inner membrane</keyword>
<evidence type="ECO:0000256" key="1">
    <source>
        <dbReference type="ARBA" id="ARBA00004434"/>
    </source>
</evidence>
<evidence type="ECO:0000256" key="5">
    <source>
        <dbReference type="ARBA" id="ARBA00023128"/>
    </source>
</evidence>
<reference evidence="10 11" key="1">
    <citation type="journal article" date="2023" name="Insect Mol. Biol.">
        <title>Genome sequencing provides insights into the evolution of gene families encoding plant cell wall-degrading enzymes in longhorned beetles.</title>
        <authorList>
            <person name="Shin N.R."/>
            <person name="Okamura Y."/>
            <person name="Kirsch R."/>
            <person name="Pauchet Y."/>
        </authorList>
    </citation>
    <scope>NUCLEOTIDE SEQUENCE [LARGE SCALE GENOMIC DNA]</scope>
    <source>
        <strain evidence="10">EAD_L_NR</strain>
    </source>
</reference>
<keyword evidence="11" id="KW-1185">Reference proteome</keyword>
<keyword evidence="6 8" id="KW-0472">Membrane</keyword>
<evidence type="ECO:0000256" key="3">
    <source>
        <dbReference type="ARBA" id="ARBA00022792"/>
    </source>
</evidence>
<dbReference type="AlphaFoldDB" id="A0AAV8W6R6"/>
<organism evidence="10 11">
    <name type="scientific">Exocentrus adspersus</name>
    <dbReference type="NCBI Taxonomy" id="1586481"/>
    <lineage>
        <taxon>Eukaryota</taxon>
        <taxon>Metazoa</taxon>
        <taxon>Ecdysozoa</taxon>
        <taxon>Arthropoda</taxon>
        <taxon>Hexapoda</taxon>
        <taxon>Insecta</taxon>
        <taxon>Pterygota</taxon>
        <taxon>Neoptera</taxon>
        <taxon>Endopterygota</taxon>
        <taxon>Coleoptera</taxon>
        <taxon>Polyphaga</taxon>
        <taxon>Cucujiformia</taxon>
        <taxon>Chrysomeloidea</taxon>
        <taxon>Cerambycidae</taxon>
        <taxon>Lamiinae</taxon>
        <taxon>Acanthocinini</taxon>
        <taxon>Exocentrus</taxon>
    </lineage>
</organism>
<keyword evidence="4 8" id="KW-1133">Transmembrane helix</keyword>
<evidence type="ECO:0000256" key="2">
    <source>
        <dbReference type="ARBA" id="ARBA00022692"/>
    </source>
</evidence>
<proteinExistence type="predicted"/>
<feature type="transmembrane region" description="Helical" evidence="8">
    <location>
        <begin position="112"/>
        <end position="132"/>
    </location>
</feature>
<evidence type="ECO:0000256" key="8">
    <source>
        <dbReference type="SAM" id="Phobius"/>
    </source>
</evidence>
<protein>
    <recommendedName>
        <fullName evidence="9">Letm1 RBD domain-containing protein</fullName>
    </recommendedName>
</protein>
<evidence type="ECO:0000256" key="6">
    <source>
        <dbReference type="ARBA" id="ARBA00023136"/>
    </source>
</evidence>
<evidence type="ECO:0000313" key="11">
    <source>
        <dbReference type="Proteomes" id="UP001159042"/>
    </source>
</evidence>
<evidence type="ECO:0000256" key="7">
    <source>
        <dbReference type="PROSITE-ProRule" id="PRU01094"/>
    </source>
</evidence>
<comment type="caution">
    <text evidence="10">The sequence shown here is derived from an EMBL/GenBank/DDBJ whole genome shotgun (WGS) entry which is preliminary data.</text>
</comment>
<comment type="subcellular location">
    <subcellularLocation>
        <location evidence="1">Mitochondrion inner membrane</location>
        <topology evidence="1">Single-pass membrane protein</topology>
    </subcellularLocation>
</comment>
<evidence type="ECO:0000259" key="9">
    <source>
        <dbReference type="PROSITE" id="PS51758"/>
    </source>
</evidence>
<evidence type="ECO:0000313" key="10">
    <source>
        <dbReference type="EMBL" id="KAJ8922143.1"/>
    </source>
</evidence>
<gene>
    <name evidence="10" type="ORF">NQ315_004078</name>
</gene>
<dbReference type="Proteomes" id="UP001159042">
    <property type="component" value="Unassembled WGS sequence"/>
</dbReference>
<name>A0AAV8W6R6_9CUCU</name>
<dbReference type="PANTHER" id="PTHR14009:SF13">
    <property type="entry name" value="LETM1 DOMAIN-CONTAINING PROTEIN 1"/>
    <property type="match status" value="1"/>
</dbReference>
<dbReference type="InterPro" id="IPR044202">
    <property type="entry name" value="LETM1/MDM38-like"/>
</dbReference>
<dbReference type="PROSITE" id="PS51758">
    <property type="entry name" value="LETM1_RBD"/>
    <property type="match status" value="1"/>
</dbReference>
<evidence type="ECO:0000256" key="4">
    <source>
        <dbReference type="ARBA" id="ARBA00022989"/>
    </source>
</evidence>